<dbReference type="AlphaFoldDB" id="A0A409W967"/>
<evidence type="ECO:0000313" key="5">
    <source>
        <dbReference type="EMBL" id="PPQ75066.1"/>
    </source>
</evidence>
<dbReference type="InterPro" id="IPR002088">
    <property type="entry name" value="Prenyl_trans_a"/>
</dbReference>
<dbReference type="GO" id="GO:0008318">
    <property type="term" value="F:protein prenyltransferase activity"/>
    <property type="evidence" value="ECO:0007669"/>
    <property type="project" value="InterPro"/>
</dbReference>
<dbReference type="GO" id="GO:0005737">
    <property type="term" value="C:cytoplasm"/>
    <property type="evidence" value="ECO:0007669"/>
    <property type="project" value="TreeGrafter"/>
</dbReference>
<dbReference type="PANTHER" id="PTHR11129:SF3">
    <property type="entry name" value="PROTEIN PRENYLTRANSFERASE ALPHA SUBUNIT REPEAT-CONTAINING PROTEIN 1"/>
    <property type="match status" value="1"/>
</dbReference>
<dbReference type="PANTHER" id="PTHR11129">
    <property type="entry name" value="PROTEIN FARNESYLTRANSFERASE ALPHA SUBUNIT/RAB GERANYLGERANYL TRANSFERASE ALPHA SUBUNIT"/>
    <property type="match status" value="1"/>
</dbReference>
<comment type="caution">
    <text evidence="5">The sequence shown here is derived from an EMBL/GenBank/DDBJ whole genome shotgun (WGS) entry which is preliminary data.</text>
</comment>
<sequence>MDLVYRLSDLLQSSLASIEILPGGYKDWESIDVPADSPKPSPGFPFILVEGNLGIPKKVLHSLYTTAISSPWRTAGGREADAVSTTIILLNPAHQTAFNTRKMLIRDGYLDPGRELILTELISRGSPECSKQSIMWSHRRWCFEQVYGTIGPATAGPSLQGWATSEEVRMLPKMTPEAIHHELDIIHRTSEIYPRNYHSWTYFHFLMEVCYTSVYLSDDFDSRREFFGIMTGERLHLTRWVEQHVTDYSAVHQLCELQRRLDHIRGTPIEHEIFELPDPLALVDHAVSLVLAFPSHESLWMYLRVALAISTEQKRAKVLDDINSGRFPASVHRHRLLNWFTKERAQKESLR</sequence>
<dbReference type="SUPFAM" id="SSF48439">
    <property type="entry name" value="Protein prenylyltransferase"/>
    <property type="match status" value="1"/>
</dbReference>
<name>A0A409W967_9AGAR</name>
<dbReference type="Gene3D" id="1.25.40.120">
    <property type="entry name" value="Protein prenylyltransferase"/>
    <property type="match status" value="1"/>
</dbReference>
<organism evidence="5 6">
    <name type="scientific">Gymnopilus dilepis</name>
    <dbReference type="NCBI Taxonomy" id="231916"/>
    <lineage>
        <taxon>Eukaryota</taxon>
        <taxon>Fungi</taxon>
        <taxon>Dikarya</taxon>
        <taxon>Basidiomycota</taxon>
        <taxon>Agaricomycotina</taxon>
        <taxon>Agaricomycetes</taxon>
        <taxon>Agaricomycetidae</taxon>
        <taxon>Agaricales</taxon>
        <taxon>Agaricineae</taxon>
        <taxon>Hymenogastraceae</taxon>
        <taxon>Gymnopilus</taxon>
    </lineage>
</organism>
<evidence type="ECO:0000256" key="2">
    <source>
        <dbReference type="ARBA" id="ARBA00022602"/>
    </source>
</evidence>
<accession>A0A409W967</accession>
<keyword evidence="6" id="KW-1185">Reference proteome</keyword>
<dbReference type="EMBL" id="NHYE01005291">
    <property type="protein sequence ID" value="PPQ75066.1"/>
    <property type="molecule type" value="Genomic_DNA"/>
</dbReference>
<dbReference type="Pfam" id="PF01239">
    <property type="entry name" value="PPTA"/>
    <property type="match status" value="1"/>
</dbReference>
<evidence type="ECO:0000256" key="1">
    <source>
        <dbReference type="ARBA" id="ARBA00006734"/>
    </source>
</evidence>
<proteinExistence type="inferred from homology"/>
<keyword evidence="2" id="KW-0637">Prenyltransferase</keyword>
<gene>
    <name evidence="5" type="ORF">CVT26_011809</name>
</gene>
<dbReference type="Proteomes" id="UP000284706">
    <property type="component" value="Unassembled WGS sequence"/>
</dbReference>
<evidence type="ECO:0000256" key="3">
    <source>
        <dbReference type="ARBA" id="ARBA00022679"/>
    </source>
</evidence>
<reference evidence="5 6" key="1">
    <citation type="journal article" date="2018" name="Evol. Lett.">
        <title>Horizontal gene cluster transfer increased hallucinogenic mushroom diversity.</title>
        <authorList>
            <person name="Reynolds H.T."/>
            <person name="Vijayakumar V."/>
            <person name="Gluck-Thaler E."/>
            <person name="Korotkin H.B."/>
            <person name="Matheny P.B."/>
            <person name="Slot J.C."/>
        </authorList>
    </citation>
    <scope>NUCLEOTIDE SEQUENCE [LARGE SCALE GENOMIC DNA]</scope>
    <source>
        <strain evidence="5 6">SRW20</strain>
    </source>
</reference>
<dbReference type="OrthoDB" id="1924260at2759"/>
<evidence type="ECO:0000313" key="6">
    <source>
        <dbReference type="Proteomes" id="UP000284706"/>
    </source>
</evidence>
<keyword evidence="4" id="KW-0677">Repeat</keyword>
<evidence type="ECO:0000256" key="4">
    <source>
        <dbReference type="ARBA" id="ARBA00022737"/>
    </source>
</evidence>
<dbReference type="InParanoid" id="A0A409W967"/>
<comment type="similarity">
    <text evidence="1">Belongs to the protein prenyltransferase subunit alpha family.</text>
</comment>
<protein>
    <submittedName>
        <fullName evidence="5">Uncharacterized protein</fullName>
    </submittedName>
</protein>
<keyword evidence="3" id="KW-0808">Transferase</keyword>